<dbReference type="NCBIfam" id="TIGR02118">
    <property type="entry name" value="EthD family reductase"/>
    <property type="match status" value="1"/>
</dbReference>
<keyword evidence="3" id="KW-1185">Reference proteome</keyword>
<evidence type="ECO:0000259" key="1">
    <source>
        <dbReference type="Pfam" id="PF07110"/>
    </source>
</evidence>
<dbReference type="Gene3D" id="3.30.70.100">
    <property type="match status" value="1"/>
</dbReference>
<dbReference type="InterPro" id="IPR009799">
    <property type="entry name" value="EthD_dom"/>
</dbReference>
<organism evidence="2 3">
    <name type="scientific">Marixanthomonas spongiae</name>
    <dbReference type="NCBI Taxonomy" id="2174845"/>
    <lineage>
        <taxon>Bacteria</taxon>
        <taxon>Pseudomonadati</taxon>
        <taxon>Bacteroidota</taxon>
        <taxon>Flavobacteriia</taxon>
        <taxon>Flavobacteriales</taxon>
        <taxon>Flavobacteriaceae</taxon>
        <taxon>Marixanthomonas</taxon>
    </lineage>
</organism>
<dbReference type="PANTHER" id="PTHR40260">
    <property type="entry name" value="BLR8190 PROTEIN"/>
    <property type="match status" value="1"/>
</dbReference>
<evidence type="ECO:0000313" key="2">
    <source>
        <dbReference type="EMBL" id="PVW16497.1"/>
    </source>
</evidence>
<dbReference type="PANTHER" id="PTHR40260:SF2">
    <property type="entry name" value="BLR8190 PROTEIN"/>
    <property type="match status" value="1"/>
</dbReference>
<feature type="domain" description="EthD" evidence="1">
    <location>
        <begin position="12"/>
        <end position="89"/>
    </location>
</feature>
<dbReference type="AlphaFoldDB" id="A0A2U0I5W2"/>
<gene>
    <name evidence="2" type="ORF">DDV96_04395</name>
</gene>
<proteinExistence type="predicted"/>
<dbReference type="GO" id="GO:0016491">
    <property type="term" value="F:oxidoreductase activity"/>
    <property type="evidence" value="ECO:0007669"/>
    <property type="project" value="InterPro"/>
</dbReference>
<sequence>MIKLTVLYGHPTDIAAFEDHYTNTHLPKAGKMKGHTKLELTKFTSAPDGLKPAYYRMAEFWFSSPEAMQQTMGSPERQATAADLSNFATGGATLLVGTVEE</sequence>
<dbReference type="EMBL" id="QEHR01000002">
    <property type="protein sequence ID" value="PVW16497.1"/>
    <property type="molecule type" value="Genomic_DNA"/>
</dbReference>
<dbReference type="RefSeq" id="WP_116693509.1">
    <property type="nucleotide sequence ID" value="NZ_QEHR01000002.1"/>
</dbReference>
<dbReference type="SUPFAM" id="SSF54909">
    <property type="entry name" value="Dimeric alpha+beta barrel"/>
    <property type="match status" value="1"/>
</dbReference>
<accession>A0A2U0I5W2</accession>
<protein>
    <submittedName>
        <fullName evidence="2">EthD family reductase</fullName>
    </submittedName>
</protein>
<evidence type="ECO:0000313" key="3">
    <source>
        <dbReference type="Proteomes" id="UP000245962"/>
    </source>
</evidence>
<dbReference type="Proteomes" id="UP000245962">
    <property type="component" value="Unassembled WGS sequence"/>
</dbReference>
<dbReference type="InterPro" id="IPR011008">
    <property type="entry name" value="Dimeric_a/b-barrel"/>
</dbReference>
<dbReference type="OrthoDB" id="5343971at2"/>
<comment type="caution">
    <text evidence="2">The sequence shown here is derived from an EMBL/GenBank/DDBJ whole genome shotgun (WGS) entry which is preliminary data.</text>
</comment>
<name>A0A2U0I5W2_9FLAO</name>
<dbReference type="Pfam" id="PF07110">
    <property type="entry name" value="EthD"/>
    <property type="match status" value="1"/>
</dbReference>
<reference evidence="2 3" key="1">
    <citation type="submission" date="2018-04" db="EMBL/GenBank/DDBJ databases">
        <title>Marixanthomonas spongiae HN-E44 sp. nov., isolated from a marine sponge.</title>
        <authorList>
            <person name="Luo L."/>
            <person name="Zhuang L."/>
        </authorList>
    </citation>
    <scope>NUCLEOTIDE SEQUENCE [LARGE SCALE GENOMIC DNA]</scope>
    <source>
        <strain evidence="2 3">HN-E44</strain>
    </source>
</reference>